<dbReference type="Pfam" id="PF01535">
    <property type="entry name" value="PPR"/>
    <property type="match status" value="4"/>
</dbReference>
<dbReference type="GO" id="GO:0003729">
    <property type="term" value="F:mRNA binding"/>
    <property type="evidence" value="ECO:0007669"/>
    <property type="project" value="TreeGrafter"/>
</dbReference>
<evidence type="ECO:0000256" key="1">
    <source>
        <dbReference type="ARBA" id="ARBA00007626"/>
    </source>
</evidence>
<evidence type="ECO:0008006" key="6">
    <source>
        <dbReference type="Google" id="ProtNLM"/>
    </source>
</evidence>
<reference evidence="4 5" key="1">
    <citation type="journal article" date="2023" name="Hortic Res">
        <title>Pangenome of water caltrop reveals structural variations and asymmetric subgenome divergence after allopolyploidization.</title>
        <authorList>
            <person name="Zhang X."/>
            <person name="Chen Y."/>
            <person name="Wang L."/>
            <person name="Yuan Y."/>
            <person name="Fang M."/>
            <person name="Shi L."/>
            <person name="Lu R."/>
            <person name="Comes H.P."/>
            <person name="Ma Y."/>
            <person name="Chen Y."/>
            <person name="Huang G."/>
            <person name="Zhou Y."/>
            <person name="Zheng Z."/>
            <person name="Qiu Y."/>
        </authorList>
    </citation>
    <scope>NUCLEOTIDE SEQUENCE [LARGE SCALE GENOMIC DNA]</scope>
    <source>
        <strain evidence="4">F231</strain>
    </source>
</reference>
<dbReference type="PANTHER" id="PTHR47938:SF35">
    <property type="entry name" value="PENTATRICOPEPTIDE REPEAT-CONTAINING PROTEIN 4, MITOCHONDRIAL-RELATED"/>
    <property type="match status" value="1"/>
</dbReference>
<dbReference type="Proteomes" id="UP001346149">
    <property type="component" value="Unassembled WGS sequence"/>
</dbReference>
<protein>
    <recommendedName>
        <fullName evidence="6">Pentatricopeptide repeat-containing protein</fullName>
    </recommendedName>
</protein>
<organism evidence="4 5">
    <name type="scientific">Trapa natans</name>
    <name type="common">Water chestnut</name>
    <dbReference type="NCBI Taxonomy" id="22666"/>
    <lineage>
        <taxon>Eukaryota</taxon>
        <taxon>Viridiplantae</taxon>
        <taxon>Streptophyta</taxon>
        <taxon>Embryophyta</taxon>
        <taxon>Tracheophyta</taxon>
        <taxon>Spermatophyta</taxon>
        <taxon>Magnoliopsida</taxon>
        <taxon>eudicotyledons</taxon>
        <taxon>Gunneridae</taxon>
        <taxon>Pentapetalae</taxon>
        <taxon>rosids</taxon>
        <taxon>malvids</taxon>
        <taxon>Myrtales</taxon>
        <taxon>Lythraceae</taxon>
        <taxon>Trapa</taxon>
    </lineage>
</organism>
<dbReference type="AlphaFoldDB" id="A0AAN7M4Z7"/>
<comment type="caution">
    <text evidence="4">The sequence shown here is derived from an EMBL/GenBank/DDBJ whole genome shotgun (WGS) entry which is preliminary data.</text>
</comment>
<dbReference type="Pfam" id="PF13041">
    <property type="entry name" value="PPR_2"/>
    <property type="match status" value="4"/>
</dbReference>
<dbReference type="SUPFAM" id="SSF81901">
    <property type="entry name" value="HCP-like"/>
    <property type="match status" value="1"/>
</dbReference>
<dbReference type="Gene3D" id="1.25.40.10">
    <property type="entry name" value="Tetratricopeptide repeat domain"/>
    <property type="match status" value="5"/>
</dbReference>
<evidence type="ECO:0000256" key="3">
    <source>
        <dbReference type="PROSITE-ProRule" id="PRU00708"/>
    </source>
</evidence>
<feature type="repeat" description="PPR" evidence="3">
    <location>
        <begin position="308"/>
        <end position="342"/>
    </location>
</feature>
<proteinExistence type="inferred from homology"/>
<comment type="similarity">
    <text evidence="1">Belongs to the PPR family. P subfamily.</text>
</comment>
<dbReference type="InterPro" id="IPR011990">
    <property type="entry name" value="TPR-like_helical_dom_sf"/>
</dbReference>
<feature type="repeat" description="PPR" evidence="3">
    <location>
        <begin position="273"/>
        <end position="307"/>
    </location>
</feature>
<feature type="repeat" description="PPR" evidence="3">
    <location>
        <begin position="558"/>
        <end position="592"/>
    </location>
</feature>
<gene>
    <name evidence="4" type="ORF">SAY86_030310</name>
</gene>
<dbReference type="NCBIfam" id="TIGR00756">
    <property type="entry name" value="PPR"/>
    <property type="match status" value="9"/>
</dbReference>
<name>A0AAN7M4Z7_TRANT</name>
<accession>A0AAN7M4Z7</accession>
<feature type="repeat" description="PPR" evidence="3">
    <location>
        <begin position="345"/>
        <end position="379"/>
    </location>
</feature>
<feature type="repeat" description="PPR" evidence="3">
    <location>
        <begin position="523"/>
        <end position="557"/>
    </location>
</feature>
<evidence type="ECO:0000313" key="4">
    <source>
        <dbReference type="EMBL" id="KAK4797984.1"/>
    </source>
</evidence>
<evidence type="ECO:0000256" key="2">
    <source>
        <dbReference type="ARBA" id="ARBA00022737"/>
    </source>
</evidence>
<dbReference type="EMBL" id="JAXQNO010000005">
    <property type="protein sequence ID" value="KAK4797984.1"/>
    <property type="molecule type" value="Genomic_DNA"/>
</dbReference>
<dbReference type="PANTHER" id="PTHR47938">
    <property type="entry name" value="RESPIRATORY COMPLEX I CHAPERONE (CIA84), PUTATIVE (AFU_ORTHOLOGUE AFUA_2G06020)-RELATED"/>
    <property type="match status" value="1"/>
</dbReference>
<feature type="repeat" description="PPR" evidence="3">
    <location>
        <begin position="202"/>
        <end position="236"/>
    </location>
</feature>
<dbReference type="PROSITE" id="PS51375">
    <property type="entry name" value="PPR"/>
    <property type="match status" value="8"/>
</dbReference>
<dbReference type="InterPro" id="IPR002885">
    <property type="entry name" value="PPR_rpt"/>
</dbReference>
<keyword evidence="2" id="KW-0677">Repeat</keyword>
<feature type="repeat" description="PPR" evidence="3">
    <location>
        <begin position="447"/>
        <end position="481"/>
    </location>
</feature>
<keyword evidence="5" id="KW-1185">Reference proteome</keyword>
<sequence>MPLPSDRGQNLLHVLSGRILCQSRQASQSGLKTFNSGIIPFSILMVTALSIPRHHLQPFLPLLEKQLLRRHLSFQVASNGQQKEIRRHRPGSPPTLNAKRAQNIAAIINQKPWSSEVESCLSSLSLSTLSRTNFLQALRLIRSPTKAISFFNWVGSKLDFAHDEHTHFAMLEILGHSRNLNAARNFLFSVFRRSNGHGGGIQDKLFNSLIRSYGQAGLFQESVKLFENMKAMGVSPSVVTFNSLFLILLKRGRTNKVKALYDEMLTTYGVHPDTYTFNILIRGFCMNKMVDEGFHFFKKMSRFDVEPDVVTYNILVDGLCREGKVVIASNVVKGMRKKSRDLNPNVVTYTTLVRGFCSKGEIDEALKVVQEMIDQGLKPNDVTYNTLVKGLGEAQKFGKIKEILDEGNFVPDTCTLNTLMHAQCNAGNLCEAIQVFEKMRELKIKPDSASYSIMIRSLTLGGEFKRAEEYFDELLKSGILLSDEGCKPLVAAYNPIFEYLCRSGQTSKAEKVFRQLLKRGVQDPPSYQILIMGHCKEGSFESGYELLVLMLRRGYLPGSEIYSALIEGFLQVGYPILAHRTLEKMLKSSYHPRASVIHSILAELVKKKCANESADLVMLSLEKQIRQNVHLNSDTVRLIFTCRLQEKAFKVIKMIYENGFVVEMEEIIKFLNNSGRFLEAHALSLFAIEKQERIRIGLCDSIIRGLCDKKGISEAFSLFYELVERGQGGNLSCVKELVAALVAEGRNAEAEFVSKRISLVAVA</sequence>
<feature type="repeat" description="PPR" evidence="3">
    <location>
        <begin position="412"/>
        <end position="446"/>
    </location>
</feature>
<evidence type="ECO:0000313" key="5">
    <source>
        <dbReference type="Proteomes" id="UP001346149"/>
    </source>
</evidence>